<protein>
    <submittedName>
        <fullName evidence="2">Uncharacterized protein</fullName>
    </submittedName>
</protein>
<evidence type="ECO:0000313" key="3">
    <source>
        <dbReference type="Proteomes" id="UP001234178"/>
    </source>
</evidence>
<evidence type="ECO:0000256" key="1">
    <source>
        <dbReference type="SAM" id="Phobius"/>
    </source>
</evidence>
<keyword evidence="1" id="KW-0812">Transmembrane</keyword>
<dbReference type="Proteomes" id="UP001234178">
    <property type="component" value="Unassembled WGS sequence"/>
</dbReference>
<evidence type="ECO:0000313" key="2">
    <source>
        <dbReference type="EMBL" id="KAK4015324.1"/>
    </source>
</evidence>
<keyword evidence="3" id="KW-1185">Reference proteome</keyword>
<name>A0ABQ9ZS68_9CRUS</name>
<dbReference type="EMBL" id="JAOYFB010000005">
    <property type="protein sequence ID" value="KAK4015324.1"/>
    <property type="molecule type" value="Genomic_DNA"/>
</dbReference>
<organism evidence="2 3">
    <name type="scientific">Daphnia magna</name>
    <dbReference type="NCBI Taxonomy" id="35525"/>
    <lineage>
        <taxon>Eukaryota</taxon>
        <taxon>Metazoa</taxon>
        <taxon>Ecdysozoa</taxon>
        <taxon>Arthropoda</taxon>
        <taxon>Crustacea</taxon>
        <taxon>Branchiopoda</taxon>
        <taxon>Diplostraca</taxon>
        <taxon>Cladocera</taxon>
        <taxon>Anomopoda</taxon>
        <taxon>Daphniidae</taxon>
        <taxon>Daphnia</taxon>
    </lineage>
</organism>
<keyword evidence="1" id="KW-0472">Membrane</keyword>
<reference evidence="2 3" key="1">
    <citation type="journal article" date="2023" name="Nucleic Acids Res.">
        <title>The hologenome of Daphnia magna reveals possible DNA methylation and microbiome-mediated evolution of the host genome.</title>
        <authorList>
            <person name="Chaturvedi A."/>
            <person name="Li X."/>
            <person name="Dhandapani V."/>
            <person name="Marshall H."/>
            <person name="Kissane S."/>
            <person name="Cuenca-Cambronero M."/>
            <person name="Asole G."/>
            <person name="Calvet F."/>
            <person name="Ruiz-Romero M."/>
            <person name="Marangio P."/>
            <person name="Guigo R."/>
            <person name="Rago D."/>
            <person name="Mirbahai L."/>
            <person name="Eastwood N."/>
            <person name="Colbourne J.K."/>
            <person name="Zhou J."/>
            <person name="Mallon E."/>
            <person name="Orsini L."/>
        </authorList>
    </citation>
    <scope>NUCLEOTIDE SEQUENCE [LARGE SCALE GENOMIC DNA]</scope>
    <source>
        <strain evidence="2">LRV0_1</strain>
    </source>
</reference>
<feature type="transmembrane region" description="Helical" evidence="1">
    <location>
        <begin position="12"/>
        <end position="30"/>
    </location>
</feature>
<keyword evidence="1" id="KW-1133">Transmembrane helix</keyword>
<proteinExistence type="predicted"/>
<accession>A0ABQ9ZS68</accession>
<comment type="caution">
    <text evidence="2">The sequence shown here is derived from an EMBL/GenBank/DDBJ whole genome shotgun (WGS) entry which is preliminary data.</text>
</comment>
<gene>
    <name evidence="2" type="ORF">OUZ56_030305</name>
</gene>
<sequence>MDQWILSWVPGTVWALLVPVATCAILIYAIERDGNIGGEFRHSIRKERNRQFVTSSSFIVVVEEIVTDECDANTYISRLRGVYHHETRPTRNVYTLRMCGIDCPGSRKKFFYQR</sequence>